<reference evidence="1" key="1">
    <citation type="submission" date="2020-01" db="EMBL/GenBank/DDBJ databases">
        <authorList>
            <consortium name="DOE Joint Genome Institute"/>
            <person name="Haridas S."/>
            <person name="Albert R."/>
            <person name="Binder M."/>
            <person name="Bloem J."/>
            <person name="Labutti K."/>
            <person name="Salamov A."/>
            <person name="Andreopoulos B."/>
            <person name="Baker S.E."/>
            <person name="Barry K."/>
            <person name="Bills G."/>
            <person name="Bluhm B.H."/>
            <person name="Cannon C."/>
            <person name="Castanera R."/>
            <person name="Culley D.E."/>
            <person name="Daum C."/>
            <person name="Ezra D."/>
            <person name="Gonzalez J.B."/>
            <person name="Henrissat B."/>
            <person name="Kuo A."/>
            <person name="Liang C."/>
            <person name="Lipzen A."/>
            <person name="Lutzoni F."/>
            <person name="Magnuson J."/>
            <person name="Mondo S."/>
            <person name="Nolan M."/>
            <person name="Ohm R."/>
            <person name="Pangilinan J."/>
            <person name="Park H.-J."/>
            <person name="Ramirez L."/>
            <person name="Alfaro M."/>
            <person name="Sun H."/>
            <person name="Tritt A."/>
            <person name="Yoshinaga Y."/>
            <person name="Zwiers L.-H."/>
            <person name="Turgeon B.G."/>
            <person name="Goodwin S.B."/>
            <person name="Spatafora J.W."/>
            <person name="Crous P.W."/>
            <person name="Grigoriev I.V."/>
        </authorList>
    </citation>
    <scope>NUCLEOTIDE SEQUENCE</scope>
    <source>
        <strain evidence="1">IPT5</strain>
    </source>
</reference>
<dbReference type="PROSITE" id="PS51257">
    <property type="entry name" value="PROKAR_LIPOPROTEIN"/>
    <property type="match status" value="1"/>
</dbReference>
<dbReference type="EMBL" id="MU006313">
    <property type="protein sequence ID" value="KAF2849083.1"/>
    <property type="molecule type" value="Genomic_DNA"/>
</dbReference>
<name>A0A6A7B1B8_9PLEO</name>
<evidence type="ECO:0000313" key="1">
    <source>
        <dbReference type="EMBL" id="KAF2849083.1"/>
    </source>
</evidence>
<gene>
    <name evidence="1" type="ORF">T440DRAFT_469518</name>
</gene>
<proteinExistence type="predicted"/>
<accession>A0A6A7B1B8</accession>
<sequence length="81" mass="8845">MDPTPDRLERVVGAGIQYWNTGTAGSCLYCGPLRRHSLDLFLGGTVGIRNGPLRTCRELADHSVMNVPVGETRDGPLRTHL</sequence>
<dbReference type="Proteomes" id="UP000799423">
    <property type="component" value="Unassembled WGS sequence"/>
</dbReference>
<organism evidence="1 2">
    <name type="scientific">Plenodomus tracheiphilus IPT5</name>
    <dbReference type="NCBI Taxonomy" id="1408161"/>
    <lineage>
        <taxon>Eukaryota</taxon>
        <taxon>Fungi</taxon>
        <taxon>Dikarya</taxon>
        <taxon>Ascomycota</taxon>
        <taxon>Pezizomycotina</taxon>
        <taxon>Dothideomycetes</taxon>
        <taxon>Pleosporomycetidae</taxon>
        <taxon>Pleosporales</taxon>
        <taxon>Pleosporineae</taxon>
        <taxon>Leptosphaeriaceae</taxon>
        <taxon>Plenodomus</taxon>
    </lineage>
</organism>
<keyword evidence="2" id="KW-1185">Reference proteome</keyword>
<evidence type="ECO:0000313" key="2">
    <source>
        <dbReference type="Proteomes" id="UP000799423"/>
    </source>
</evidence>
<protein>
    <submittedName>
        <fullName evidence="1">Uncharacterized protein</fullName>
    </submittedName>
</protein>
<dbReference type="AlphaFoldDB" id="A0A6A7B1B8"/>